<comment type="caution">
    <text evidence="1">The sequence shown here is derived from an EMBL/GenBank/DDBJ whole genome shotgun (WGS) entry which is preliminary data.</text>
</comment>
<sequence>MGQLNILPKKRLNLLRERAAAALPTSSKLPPDPNLSPKITSSFASDITTFAPTKEPTNNPINDPIYEKHAIRATSKELNS</sequence>
<proteinExistence type="predicted"/>
<accession>A0A1R1X834</accession>
<dbReference type="EMBL" id="LSSM01006440">
    <property type="protein sequence ID" value="OMJ10776.1"/>
    <property type="molecule type" value="Genomic_DNA"/>
</dbReference>
<evidence type="ECO:0000313" key="1">
    <source>
        <dbReference type="EMBL" id="OMJ10776.1"/>
    </source>
</evidence>
<feature type="non-terminal residue" evidence="1">
    <location>
        <position position="80"/>
    </location>
</feature>
<dbReference type="AlphaFoldDB" id="A0A1R1X834"/>
<name>A0A1R1X834_9FUNG</name>
<dbReference type="Proteomes" id="UP000187429">
    <property type="component" value="Unassembled WGS sequence"/>
</dbReference>
<gene>
    <name evidence="1" type="ORF">AYI69_g10103</name>
</gene>
<protein>
    <submittedName>
        <fullName evidence="1">Uncharacterized protein</fullName>
    </submittedName>
</protein>
<keyword evidence="2" id="KW-1185">Reference proteome</keyword>
<evidence type="ECO:0000313" key="2">
    <source>
        <dbReference type="Proteomes" id="UP000187429"/>
    </source>
</evidence>
<reference evidence="2" key="1">
    <citation type="submission" date="2017-01" db="EMBL/GenBank/DDBJ databases">
        <authorList>
            <person name="Wang Y."/>
            <person name="White M."/>
            <person name="Kvist S."/>
            <person name="Moncalvo J.-M."/>
        </authorList>
    </citation>
    <scope>NUCLEOTIDE SEQUENCE [LARGE SCALE GENOMIC DNA]</scope>
    <source>
        <strain evidence="2">ID-206-W2</strain>
    </source>
</reference>
<organism evidence="1 2">
    <name type="scientific">Smittium culicis</name>
    <dbReference type="NCBI Taxonomy" id="133412"/>
    <lineage>
        <taxon>Eukaryota</taxon>
        <taxon>Fungi</taxon>
        <taxon>Fungi incertae sedis</taxon>
        <taxon>Zoopagomycota</taxon>
        <taxon>Kickxellomycotina</taxon>
        <taxon>Harpellomycetes</taxon>
        <taxon>Harpellales</taxon>
        <taxon>Legeriomycetaceae</taxon>
        <taxon>Smittium</taxon>
    </lineage>
</organism>